<protein>
    <submittedName>
        <fullName evidence="3">Protein tyrosine/serine phosphatase</fullName>
    </submittedName>
</protein>
<comment type="similarity">
    <text evidence="1">Belongs to the protein-tyrosine phosphatase family.</text>
</comment>
<dbReference type="EMBL" id="JAME01000015">
    <property type="protein sequence ID" value="ETX28802.1"/>
    <property type="molecule type" value="Genomic_DNA"/>
</dbReference>
<dbReference type="Gene3D" id="3.90.190.10">
    <property type="entry name" value="Protein tyrosine phosphatase superfamily"/>
    <property type="match status" value="1"/>
</dbReference>
<dbReference type="PROSITE" id="PS00383">
    <property type="entry name" value="TYR_PHOSPHATASE_1"/>
    <property type="match status" value="1"/>
</dbReference>
<keyword evidence="4" id="KW-1185">Reference proteome</keyword>
<accession>X7F796</accession>
<dbReference type="Proteomes" id="UP000023430">
    <property type="component" value="Unassembled WGS sequence"/>
</dbReference>
<dbReference type="InterPro" id="IPR016130">
    <property type="entry name" value="Tyr_Pase_AS"/>
</dbReference>
<dbReference type="InterPro" id="IPR055214">
    <property type="entry name" value="PTP-NADK"/>
</dbReference>
<comment type="caution">
    <text evidence="3">The sequence shown here is derived from an EMBL/GenBank/DDBJ whole genome shotgun (WGS) entry which is preliminary data.</text>
</comment>
<dbReference type="PANTHER" id="PTHR31126">
    <property type="entry name" value="TYROSINE-PROTEIN PHOSPHATASE"/>
    <property type="match status" value="1"/>
</dbReference>
<evidence type="ECO:0000259" key="2">
    <source>
        <dbReference type="PROSITE" id="PS50056"/>
    </source>
</evidence>
<dbReference type="InterPro" id="IPR000387">
    <property type="entry name" value="Tyr_Pase_dom"/>
</dbReference>
<dbReference type="PANTHER" id="PTHR31126:SF72">
    <property type="entry name" value="DUAL SPECIFICITY PROTEIN PHOSPHATASE TPBA"/>
    <property type="match status" value="1"/>
</dbReference>
<dbReference type="PROSITE" id="PS50056">
    <property type="entry name" value="TYR_PHOSPHATASE_2"/>
    <property type="match status" value="1"/>
</dbReference>
<evidence type="ECO:0000256" key="1">
    <source>
        <dbReference type="ARBA" id="ARBA00009580"/>
    </source>
</evidence>
<dbReference type="InterPro" id="IPR029021">
    <property type="entry name" value="Prot-tyrosine_phosphatase-like"/>
</dbReference>
<evidence type="ECO:0000313" key="4">
    <source>
        <dbReference type="Proteomes" id="UP000023430"/>
    </source>
</evidence>
<dbReference type="AlphaFoldDB" id="X7F796"/>
<dbReference type="SUPFAM" id="SSF52799">
    <property type="entry name" value="(Phosphotyrosine protein) phosphatases II"/>
    <property type="match status" value="1"/>
</dbReference>
<gene>
    <name evidence="3" type="ORF">RISW2_04700</name>
</gene>
<proteinExistence type="inferred from homology"/>
<reference evidence="3 4" key="1">
    <citation type="submission" date="2014-01" db="EMBL/GenBank/DDBJ databases">
        <title>Roseivivax isoporae LMG 25204 Genome Sequencing.</title>
        <authorList>
            <person name="Lai Q."/>
            <person name="Li G."/>
            <person name="Shao Z."/>
        </authorList>
    </citation>
    <scope>NUCLEOTIDE SEQUENCE [LARGE SCALE GENOMIC DNA]</scope>
    <source>
        <strain evidence="3 4">LMG 25204</strain>
    </source>
</reference>
<dbReference type="STRING" id="1449351.RISW2_04700"/>
<sequence length="256" mass="29204">MLATLWTRIEKAERRFRRSFGRDIATPIGRALAWVHYHVFDHAFLRTFWTNFYEVAPEVYRSNQPTRFRFARMAAKRGIRTVINLRGEDKYSYYLFEKEACEAYGLELVDAKLMARKAASRDRITDVIDALRAAERPLVFHCKSGADRTGFVGALYLLIFENAPISVARRQLGLKYLHSRHTATGVQDYIIDVFEARQALGEIGFEQWIRTEYAAKRLQAAFDARTPVAEAARSLAEGADPVRVPVPAAQSAQSPE</sequence>
<name>X7F796_9RHOB</name>
<dbReference type="eggNOG" id="COG2365">
    <property type="taxonomic scope" value="Bacteria"/>
</dbReference>
<evidence type="ECO:0000313" key="3">
    <source>
        <dbReference type="EMBL" id="ETX28802.1"/>
    </source>
</evidence>
<dbReference type="OrthoDB" id="9814896at2"/>
<dbReference type="GO" id="GO:0016791">
    <property type="term" value="F:phosphatase activity"/>
    <property type="evidence" value="ECO:0007669"/>
    <property type="project" value="TreeGrafter"/>
</dbReference>
<dbReference type="Pfam" id="PF22741">
    <property type="entry name" value="PTP-NADK"/>
    <property type="match status" value="1"/>
</dbReference>
<dbReference type="PATRIC" id="fig|1449351.3.peg.2277"/>
<organism evidence="3 4">
    <name type="scientific">Roseivivax isoporae LMG 25204</name>
    <dbReference type="NCBI Taxonomy" id="1449351"/>
    <lineage>
        <taxon>Bacteria</taxon>
        <taxon>Pseudomonadati</taxon>
        <taxon>Pseudomonadota</taxon>
        <taxon>Alphaproteobacteria</taxon>
        <taxon>Rhodobacterales</taxon>
        <taxon>Roseobacteraceae</taxon>
        <taxon>Roseivivax</taxon>
    </lineage>
</organism>
<feature type="domain" description="Tyrosine specific protein phosphatases" evidence="2">
    <location>
        <begin position="122"/>
        <end position="189"/>
    </location>
</feature>